<organism evidence="2 3">
    <name type="scientific">Aromia moschata</name>
    <dbReference type="NCBI Taxonomy" id="1265417"/>
    <lineage>
        <taxon>Eukaryota</taxon>
        <taxon>Metazoa</taxon>
        <taxon>Ecdysozoa</taxon>
        <taxon>Arthropoda</taxon>
        <taxon>Hexapoda</taxon>
        <taxon>Insecta</taxon>
        <taxon>Pterygota</taxon>
        <taxon>Neoptera</taxon>
        <taxon>Endopterygota</taxon>
        <taxon>Coleoptera</taxon>
        <taxon>Polyphaga</taxon>
        <taxon>Cucujiformia</taxon>
        <taxon>Chrysomeloidea</taxon>
        <taxon>Cerambycidae</taxon>
        <taxon>Cerambycinae</taxon>
        <taxon>Callichromatini</taxon>
        <taxon>Aromia</taxon>
    </lineage>
</organism>
<dbReference type="EMBL" id="JAPWTK010000457">
    <property type="protein sequence ID" value="KAJ8939971.1"/>
    <property type="molecule type" value="Genomic_DNA"/>
</dbReference>
<name>A0AAV8XMY2_9CUCU</name>
<proteinExistence type="predicted"/>
<evidence type="ECO:0000313" key="2">
    <source>
        <dbReference type="EMBL" id="KAJ8939971.1"/>
    </source>
</evidence>
<feature type="non-terminal residue" evidence="2">
    <location>
        <position position="1"/>
    </location>
</feature>
<accession>A0AAV8XMY2</accession>
<comment type="caution">
    <text evidence="2">The sequence shown here is derived from an EMBL/GenBank/DDBJ whole genome shotgun (WGS) entry which is preliminary data.</text>
</comment>
<evidence type="ECO:0000256" key="1">
    <source>
        <dbReference type="SAM" id="SignalP"/>
    </source>
</evidence>
<sequence length="122" mass="14227">ALFKCGSIILYFLCHLKHIETAPTKSADTFNFEDDWDYKIEPHSVPLLTVSTKNHQLPSSYTYAEDLNVEGIVRQENTARTLRGWLKKLETFRLNCAAVHKVFTHLNANNRLKLWENEYENT</sequence>
<reference evidence="2" key="1">
    <citation type="journal article" date="2023" name="Insect Mol. Biol.">
        <title>Genome sequencing provides insights into the evolution of gene families encoding plant cell wall-degrading enzymes in longhorned beetles.</title>
        <authorList>
            <person name="Shin N.R."/>
            <person name="Okamura Y."/>
            <person name="Kirsch R."/>
            <person name="Pauchet Y."/>
        </authorList>
    </citation>
    <scope>NUCLEOTIDE SEQUENCE</scope>
    <source>
        <strain evidence="2">AMC_N1</strain>
    </source>
</reference>
<feature type="chain" id="PRO_5043496764" evidence="1">
    <location>
        <begin position="22"/>
        <end position="122"/>
    </location>
</feature>
<protein>
    <submittedName>
        <fullName evidence="2">Uncharacterized protein</fullName>
    </submittedName>
</protein>
<dbReference type="Proteomes" id="UP001162162">
    <property type="component" value="Unassembled WGS sequence"/>
</dbReference>
<gene>
    <name evidence="2" type="ORF">NQ318_006152</name>
</gene>
<dbReference type="AlphaFoldDB" id="A0AAV8XMY2"/>
<evidence type="ECO:0000313" key="3">
    <source>
        <dbReference type="Proteomes" id="UP001162162"/>
    </source>
</evidence>
<keyword evidence="1" id="KW-0732">Signal</keyword>
<feature type="signal peptide" evidence="1">
    <location>
        <begin position="1"/>
        <end position="21"/>
    </location>
</feature>
<keyword evidence="3" id="KW-1185">Reference proteome</keyword>